<dbReference type="Proteomes" id="UP000256345">
    <property type="component" value="Unassembled WGS sequence"/>
</dbReference>
<feature type="transmembrane region" description="Helical" evidence="1">
    <location>
        <begin position="34"/>
        <end position="53"/>
    </location>
</feature>
<keyword evidence="3" id="KW-1185">Reference proteome</keyword>
<evidence type="ECO:0000256" key="1">
    <source>
        <dbReference type="SAM" id="Phobius"/>
    </source>
</evidence>
<proteinExistence type="predicted"/>
<keyword evidence="1" id="KW-1133">Transmembrane helix</keyword>
<reference evidence="2 3" key="1">
    <citation type="submission" date="2018-08" db="EMBL/GenBank/DDBJ databases">
        <title>Genomic Encyclopedia of Archaeal and Bacterial Type Strains, Phase II (KMG-II): from individual species to whole genera.</title>
        <authorList>
            <person name="Goeker M."/>
        </authorList>
    </citation>
    <scope>NUCLEOTIDE SEQUENCE [LARGE SCALE GENOMIC DNA]</scope>
    <source>
        <strain evidence="2 3">DSM 2261</strain>
    </source>
</reference>
<evidence type="ECO:0000313" key="2">
    <source>
        <dbReference type="EMBL" id="REG28755.1"/>
    </source>
</evidence>
<sequence>MPWPRGNPRRQEWYRCLVHPLPEALPIAPSSIRVIGLVKFAAAFAVAGALWWLSGPMDVLSEVLVIFGMSGLLELLTGVSTGAMARRWDTLKPWQRAVASLLVILAVIGFFLAVGAVILRLNG</sequence>
<keyword evidence="1" id="KW-0812">Transmembrane</keyword>
<keyword evidence="1" id="KW-0472">Membrane</keyword>
<accession>A0ABX9JX16</accession>
<organism evidence="2 3">
    <name type="scientific">Archangium gephyra</name>
    <dbReference type="NCBI Taxonomy" id="48"/>
    <lineage>
        <taxon>Bacteria</taxon>
        <taxon>Pseudomonadati</taxon>
        <taxon>Myxococcota</taxon>
        <taxon>Myxococcia</taxon>
        <taxon>Myxococcales</taxon>
        <taxon>Cystobacterineae</taxon>
        <taxon>Archangiaceae</taxon>
        <taxon>Archangium</taxon>
    </lineage>
</organism>
<protein>
    <submittedName>
        <fullName evidence="2">Uncharacterized protein</fullName>
    </submittedName>
</protein>
<name>A0ABX9JX16_9BACT</name>
<feature type="transmembrane region" description="Helical" evidence="1">
    <location>
        <begin position="65"/>
        <end position="85"/>
    </location>
</feature>
<comment type="caution">
    <text evidence="2">The sequence shown here is derived from an EMBL/GenBank/DDBJ whole genome shotgun (WGS) entry which is preliminary data.</text>
</comment>
<gene>
    <name evidence="2" type="ORF">ATI61_108296</name>
</gene>
<evidence type="ECO:0000313" key="3">
    <source>
        <dbReference type="Proteomes" id="UP000256345"/>
    </source>
</evidence>
<dbReference type="EMBL" id="QUMU01000008">
    <property type="protein sequence ID" value="REG28755.1"/>
    <property type="molecule type" value="Genomic_DNA"/>
</dbReference>
<feature type="transmembrane region" description="Helical" evidence="1">
    <location>
        <begin position="97"/>
        <end position="119"/>
    </location>
</feature>